<proteinExistence type="predicted"/>
<name>A0ABY5ZF67_9ACTN</name>
<keyword evidence="2" id="KW-1185">Reference proteome</keyword>
<dbReference type="Proteomes" id="UP001058271">
    <property type="component" value="Chromosome"/>
</dbReference>
<protein>
    <recommendedName>
        <fullName evidence="3">ABM domain-containing protein</fullName>
    </recommendedName>
</protein>
<evidence type="ECO:0000313" key="2">
    <source>
        <dbReference type="Proteomes" id="UP001058271"/>
    </source>
</evidence>
<evidence type="ECO:0000313" key="1">
    <source>
        <dbReference type="EMBL" id="UWZ39598.1"/>
    </source>
</evidence>
<dbReference type="EMBL" id="CP073721">
    <property type="protein sequence ID" value="UWZ39598.1"/>
    <property type="molecule type" value="Genomic_DNA"/>
</dbReference>
<dbReference type="RefSeq" id="WP_260729019.1">
    <property type="nucleotide sequence ID" value="NZ_BAAABS010000003.1"/>
</dbReference>
<sequence length="171" mass="19178">MVDTSVALPGAGSVTETYEHRPKLITTSDGLRVSGAHLKWYDIQLPDRPIDAEVRTEARDFLTTEASTPGNGLDLRDELGFAILHRCGETFHFLLISTWRGNNELWEAVYAKDGGPFAPFPQPTRHRGTFCVWELGAVLHEQQAWVRYLTSPRDQAARQAYVEDHFTGPVA</sequence>
<evidence type="ECO:0008006" key="3">
    <source>
        <dbReference type="Google" id="ProtNLM"/>
    </source>
</evidence>
<accession>A0ABY5ZF67</accession>
<reference evidence="1" key="1">
    <citation type="submission" date="2021-04" db="EMBL/GenBank/DDBJ databases">
        <title>Biosynthetic gene clusters of Dactylosporangioum roseum.</title>
        <authorList>
            <person name="Hartkoorn R.C."/>
            <person name="Beaudoing E."/>
            <person name="Hot D."/>
            <person name="Moureu S."/>
        </authorList>
    </citation>
    <scope>NUCLEOTIDE SEQUENCE</scope>
    <source>
        <strain evidence="1">NRRL B-16295</strain>
    </source>
</reference>
<gene>
    <name evidence="1" type="ORF">Drose_16040</name>
</gene>
<organism evidence="1 2">
    <name type="scientific">Dactylosporangium roseum</name>
    <dbReference type="NCBI Taxonomy" id="47989"/>
    <lineage>
        <taxon>Bacteria</taxon>
        <taxon>Bacillati</taxon>
        <taxon>Actinomycetota</taxon>
        <taxon>Actinomycetes</taxon>
        <taxon>Micromonosporales</taxon>
        <taxon>Micromonosporaceae</taxon>
        <taxon>Dactylosporangium</taxon>
    </lineage>
</organism>